<keyword evidence="14" id="KW-0133">Cell shape</keyword>
<keyword evidence="5 14" id="KW-1003">Cell membrane</keyword>
<evidence type="ECO:0000256" key="4">
    <source>
        <dbReference type="ARBA" id="ARBA00021581"/>
    </source>
</evidence>
<feature type="transmembrane region" description="Helical" evidence="14">
    <location>
        <begin position="87"/>
        <end position="105"/>
    </location>
</feature>
<dbReference type="GO" id="GO:0008360">
    <property type="term" value="P:regulation of cell shape"/>
    <property type="evidence" value="ECO:0007669"/>
    <property type="project" value="UniProtKB-KW"/>
</dbReference>
<dbReference type="PANTHER" id="PTHR30622">
    <property type="entry name" value="UNDECAPRENYL-DIPHOSPHATASE"/>
    <property type="match status" value="1"/>
</dbReference>
<organism evidence="15 16">
    <name type="scientific">Saccharospirillum salsuginis</name>
    <dbReference type="NCBI Taxonomy" id="418750"/>
    <lineage>
        <taxon>Bacteria</taxon>
        <taxon>Pseudomonadati</taxon>
        <taxon>Pseudomonadota</taxon>
        <taxon>Gammaproteobacteria</taxon>
        <taxon>Oceanospirillales</taxon>
        <taxon>Saccharospirillaceae</taxon>
        <taxon>Saccharospirillum</taxon>
    </lineage>
</organism>
<feature type="transmembrane region" description="Helical" evidence="14">
    <location>
        <begin position="186"/>
        <end position="204"/>
    </location>
</feature>
<evidence type="ECO:0000256" key="10">
    <source>
        <dbReference type="ARBA" id="ARBA00023251"/>
    </source>
</evidence>
<sequence length="270" mass="29923">MLTEIQVIVLALIQGLTEFLPISSSAHLILPSQLLGWPDQGLAFDVAVHVGSLLAVLVYFRSEVYTMAEHWLRHLARQPHDAEHRRLAWWVILGTIPAGVLGLVFDDFIEQHLRSILVIAITTTVFGLALWWSDAGVRQHKGIAKLTFRDVLVIGFAQALALIPGTSRSGITMTAALALGYQKTDAARFSFLLSIPLILAAGLLKTIELIQQPDLVYWSELIGGTVLSFISAYLCIALFLKWIEKMGFLPFVIYRLVLGGILFVVYFQLG</sequence>
<evidence type="ECO:0000256" key="1">
    <source>
        <dbReference type="ARBA" id="ARBA00004651"/>
    </source>
</evidence>
<evidence type="ECO:0000256" key="3">
    <source>
        <dbReference type="ARBA" id="ARBA00012374"/>
    </source>
</evidence>
<gene>
    <name evidence="15" type="primary">uppP1</name>
    <name evidence="14" type="synonym">uppP</name>
    <name evidence="15" type="ORF">GCM10007392_35310</name>
</gene>
<dbReference type="AlphaFoldDB" id="A0A918NG15"/>
<evidence type="ECO:0000256" key="8">
    <source>
        <dbReference type="ARBA" id="ARBA00022989"/>
    </source>
</evidence>
<dbReference type="EMBL" id="BMXR01000009">
    <property type="protein sequence ID" value="GGX64468.1"/>
    <property type="molecule type" value="Genomic_DNA"/>
</dbReference>
<dbReference type="EC" id="3.6.1.27" evidence="3 14"/>
<dbReference type="Pfam" id="PF02673">
    <property type="entry name" value="BacA"/>
    <property type="match status" value="1"/>
</dbReference>
<reference evidence="15" key="1">
    <citation type="journal article" date="2014" name="Int. J. Syst. Evol. Microbiol.">
        <title>Complete genome sequence of Corynebacterium casei LMG S-19264T (=DSM 44701T), isolated from a smear-ripened cheese.</title>
        <authorList>
            <consortium name="US DOE Joint Genome Institute (JGI-PGF)"/>
            <person name="Walter F."/>
            <person name="Albersmeier A."/>
            <person name="Kalinowski J."/>
            <person name="Ruckert C."/>
        </authorList>
    </citation>
    <scope>NUCLEOTIDE SEQUENCE</scope>
    <source>
        <strain evidence="15">KCTC 22169</strain>
    </source>
</reference>
<evidence type="ECO:0000256" key="2">
    <source>
        <dbReference type="ARBA" id="ARBA00010621"/>
    </source>
</evidence>
<comment type="caution">
    <text evidence="15">The sequence shown here is derived from an EMBL/GenBank/DDBJ whole genome shotgun (WGS) entry which is preliminary data.</text>
</comment>
<keyword evidence="6 14" id="KW-0812">Transmembrane</keyword>
<keyword evidence="16" id="KW-1185">Reference proteome</keyword>
<accession>A0A918NG15</accession>
<dbReference type="GO" id="GO:0046677">
    <property type="term" value="P:response to antibiotic"/>
    <property type="evidence" value="ECO:0007669"/>
    <property type="project" value="UniProtKB-UniRule"/>
</dbReference>
<protein>
    <recommendedName>
        <fullName evidence="4 14">Undecaprenyl-diphosphatase</fullName>
        <ecNumber evidence="3 14">3.6.1.27</ecNumber>
    </recommendedName>
    <alternativeName>
        <fullName evidence="12 14">Bacitracin resistance protein</fullName>
    </alternativeName>
    <alternativeName>
        <fullName evidence="11 14">Undecaprenyl pyrophosphate phosphatase</fullName>
    </alternativeName>
</protein>
<comment type="function">
    <text evidence="14">Catalyzes the dephosphorylation of undecaprenyl diphosphate (UPP). Confers resistance to bacitracin.</text>
</comment>
<dbReference type="PANTHER" id="PTHR30622:SF4">
    <property type="entry name" value="UNDECAPRENYL-DIPHOSPHATASE"/>
    <property type="match status" value="1"/>
</dbReference>
<feature type="transmembrane region" description="Helical" evidence="14">
    <location>
        <begin position="7"/>
        <end position="30"/>
    </location>
</feature>
<comment type="subcellular location">
    <subcellularLocation>
        <location evidence="1 14">Cell membrane</location>
        <topology evidence="1 14">Multi-pass membrane protein</topology>
    </subcellularLocation>
</comment>
<feature type="transmembrane region" description="Helical" evidence="14">
    <location>
        <begin position="111"/>
        <end position="134"/>
    </location>
</feature>
<evidence type="ECO:0000256" key="13">
    <source>
        <dbReference type="ARBA" id="ARBA00047594"/>
    </source>
</evidence>
<keyword evidence="14" id="KW-0573">Peptidoglycan synthesis</keyword>
<evidence type="ECO:0000256" key="9">
    <source>
        <dbReference type="ARBA" id="ARBA00023136"/>
    </source>
</evidence>
<evidence type="ECO:0000256" key="6">
    <source>
        <dbReference type="ARBA" id="ARBA00022692"/>
    </source>
</evidence>
<feature type="transmembrane region" description="Helical" evidence="14">
    <location>
        <begin position="216"/>
        <end position="240"/>
    </location>
</feature>
<reference evidence="15" key="2">
    <citation type="submission" date="2020-09" db="EMBL/GenBank/DDBJ databases">
        <authorList>
            <person name="Sun Q."/>
            <person name="Kim S."/>
        </authorList>
    </citation>
    <scope>NUCLEOTIDE SEQUENCE</scope>
    <source>
        <strain evidence="15">KCTC 22169</strain>
    </source>
</reference>
<evidence type="ECO:0000256" key="14">
    <source>
        <dbReference type="HAMAP-Rule" id="MF_01006"/>
    </source>
</evidence>
<dbReference type="InterPro" id="IPR003824">
    <property type="entry name" value="UppP"/>
</dbReference>
<comment type="catalytic activity">
    <reaction evidence="13 14">
        <text>di-trans,octa-cis-undecaprenyl diphosphate + H2O = di-trans,octa-cis-undecaprenyl phosphate + phosphate + H(+)</text>
        <dbReference type="Rhea" id="RHEA:28094"/>
        <dbReference type="ChEBI" id="CHEBI:15377"/>
        <dbReference type="ChEBI" id="CHEBI:15378"/>
        <dbReference type="ChEBI" id="CHEBI:43474"/>
        <dbReference type="ChEBI" id="CHEBI:58405"/>
        <dbReference type="ChEBI" id="CHEBI:60392"/>
        <dbReference type="EC" id="3.6.1.27"/>
    </reaction>
</comment>
<keyword evidence="8 14" id="KW-1133">Transmembrane helix</keyword>
<dbReference type="Proteomes" id="UP000626148">
    <property type="component" value="Unassembled WGS sequence"/>
</dbReference>
<dbReference type="GO" id="GO:0009252">
    <property type="term" value="P:peptidoglycan biosynthetic process"/>
    <property type="evidence" value="ECO:0007669"/>
    <property type="project" value="UniProtKB-KW"/>
</dbReference>
<dbReference type="GO" id="GO:0005886">
    <property type="term" value="C:plasma membrane"/>
    <property type="evidence" value="ECO:0007669"/>
    <property type="project" value="UniProtKB-SubCell"/>
</dbReference>
<keyword evidence="9 14" id="KW-0472">Membrane</keyword>
<evidence type="ECO:0000256" key="12">
    <source>
        <dbReference type="ARBA" id="ARBA00032932"/>
    </source>
</evidence>
<keyword evidence="7 14" id="KW-0378">Hydrolase</keyword>
<keyword evidence="10 14" id="KW-0046">Antibiotic resistance</keyword>
<dbReference type="NCBIfam" id="TIGR00753">
    <property type="entry name" value="undec_PP_bacA"/>
    <property type="match status" value="1"/>
</dbReference>
<comment type="similarity">
    <text evidence="2 14">Belongs to the UppP family.</text>
</comment>
<name>A0A918NG15_9GAMM</name>
<feature type="transmembrane region" description="Helical" evidence="14">
    <location>
        <begin position="252"/>
        <end position="269"/>
    </location>
</feature>
<evidence type="ECO:0000256" key="5">
    <source>
        <dbReference type="ARBA" id="ARBA00022475"/>
    </source>
</evidence>
<comment type="miscellaneous">
    <text evidence="14">Bacitracin is thought to be involved in the inhibition of peptidoglycan synthesis by sequestering undecaprenyl diphosphate, thereby reducing the pool of lipid carrier available.</text>
</comment>
<dbReference type="GO" id="GO:0050380">
    <property type="term" value="F:undecaprenyl-diphosphatase activity"/>
    <property type="evidence" value="ECO:0007669"/>
    <property type="project" value="UniProtKB-UniRule"/>
</dbReference>
<feature type="transmembrane region" description="Helical" evidence="14">
    <location>
        <begin position="42"/>
        <end position="60"/>
    </location>
</feature>
<evidence type="ECO:0000256" key="7">
    <source>
        <dbReference type="ARBA" id="ARBA00022801"/>
    </source>
</evidence>
<proteinExistence type="inferred from homology"/>
<keyword evidence="14" id="KW-0961">Cell wall biogenesis/degradation</keyword>
<dbReference type="NCBIfam" id="NF001393">
    <property type="entry name" value="PRK00281.2-4"/>
    <property type="match status" value="1"/>
</dbReference>
<dbReference type="HAMAP" id="MF_01006">
    <property type="entry name" value="Undec_diphosphatase"/>
    <property type="match status" value="1"/>
</dbReference>
<evidence type="ECO:0000313" key="16">
    <source>
        <dbReference type="Proteomes" id="UP000626148"/>
    </source>
</evidence>
<dbReference type="GO" id="GO:0071555">
    <property type="term" value="P:cell wall organization"/>
    <property type="evidence" value="ECO:0007669"/>
    <property type="project" value="UniProtKB-KW"/>
</dbReference>
<evidence type="ECO:0000256" key="11">
    <source>
        <dbReference type="ARBA" id="ARBA00032707"/>
    </source>
</evidence>
<evidence type="ECO:0000313" key="15">
    <source>
        <dbReference type="EMBL" id="GGX64468.1"/>
    </source>
</evidence>